<accession>A0AAV7YVZ4</accession>
<keyword evidence="3" id="KW-0175">Coiled coil</keyword>
<dbReference type="PROSITE" id="PS50119">
    <property type="entry name" value="ZF_BBOX"/>
    <property type="match status" value="1"/>
</dbReference>
<dbReference type="SUPFAM" id="SSF57845">
    <property type="entry name" value="B-box zinc-binding domain"/>
    <property type="match status" value="1"/>
</dbReference>
<evidence type="ECO:0000256" key="3">
    <source>
        <dbReference type="SAM" id="Coils"/>
    </source>
</evidence>
<dbReference type="PANTHER" id="PTHR25462">
    <property type="entry name" value="BONUS, ISOFORM C-RELATED"/>
    <property type="match status" value="1"/>
</dbReference>
<sequence>MTEIYEDLYLCDQCDNRSSCFCVNCSCGFCEKHNLEHHKVVMENHKRVAITPQTDFNLLLCSRHLYELNTYFCKDCSGLVCPKCKTTTHREHNVVLIEEMRNDLNEKVKIHYENYTTNKERSDKFFHKLDQLKTDLEQEQKEYLCDVESKFEQLLQIINKKKDEIVNKIQKDQKKKLDAVNEKIEKYNSLKKNFEEYGINLVNSFNFSKSPKDSSYLFVAYGSKLPKDTQYSSDFIKLSNQPLPKSGFDNQLLIDSQIKSLKKISLSQIYDLKKTIISNKEQIRLGEPIEIQGFLKNKYNKIIKPLLNIKFDLEIENKKNKNSKIKRTELRVNEENGGYLAKYIPKDVGKYSISGKINNKPIDVDNKPSNHFQVILPYCLKKSQIEMDKVILPNEQSTITLQLKDYENRNIETKFKLDFDLTVTGPSILIPLKFNKTENEKGKYQTSIKLSEIGDYTLHVKIDGKKLYQSPYSFKIGTFIDSFKIPSLVRTTVDIMDFGNNKNTSQKPDIILLNNNTTAKNMWSNDASGHYAFGKMRLINPKKYKFNIKINKRSGANLHLGIGKISDNPEEIIKNTLLWDCGKRKLIPDQNSKQKYGEQCKKGNIITMFINMQNNSLTFGKDGKLFDTAFNKLPNSCVLVFRLFGKKDQISFV</sequence>
<dbReference type="GO" id="GO:0008270">
    <property type="term" value="F:zinc ion binding"/>
    <property type="evidence" value="ECO:0007669"/>
    <property type="project" value="UniProtKB-KW"/>
</dbReference>
<proteinExistence type="predicted"/>
<feature type="coiled-coil region" evidence="3">
    <location>
        <begin position="170"/>
        <end position="197"/>
    </location>
</feature>
<feature type="domain" description="B box-type" evidence="4">
    <location>
        <begin position="56"/>
        <end position="97"/>
    </location>
</feature>
<dbReference type="InterPro" id="IPR014756">
    <property type="entry name" value="Ig_E-set"/>
</dbReference>
<dbReference type="Gene3D" id="3.30.160.60">
    <property type="entry name" value="Classic Zinc Finger"/>
    <property type="match status" value="1"/>
</dbReference>
<dbReference type="AlphaFoldDB" id="A0AAV7YVZ4"/>
<dbReference type="Pfam" id="PF00630">
    <property type="entry name" value="Filamin"/>
    <property type="match status" value="1"/>
</dbReference>
<dbReference type="InterPro" id="IPR047153">
    <property type="entry name" value="TRIM45/56/19-like"/>
</dbReference>
<keyword evidence="1" id="KW-0863">Zinc-finger</keyword>
<dbReference type="Gene3D" id="2.60.120.920">
    <property type="match status" value="1"/>
</dbReference>
<dbReference type="CDD" id="cd19756">
    <property type="entry name" value="Bbox2"/>
    <property type="match status" value="1"/>
</dbReference>
<feature type="repeat" description="Filamin" evidence="2">
    <location>
        <begin position="418"/>
        <end position="476"/>
    </location>
</feature>
<keyword evidence="1" id="KW-0862">Zinc</keyword>
<dbReference type="SUPFAM" id="SSF81296">
    <property type="entry name" value="E set domains"/>
    <property type="match status" value="1"/>
</dbReference>
<dbReference type="InterPro" id="IPR043136">
    <property type="entry name" value="B30.2/SPRY_sf"/>
</dbReference>
<evidence type="ECO:0000256" key="2">
    <source>
        <dbReference type="PROSITE-ProRule" id="PRU00087"/>
    </source>
</evidence>
<dbReference type="InterPro" id="IPR013783">
    <property type="entry name" value="Ig-like_fold"/>
</dbReference>
<dbReference type="PANTHER" id="PTHR25462:SF296">
    <property type="entry name" value="MEIOTIC P26, ISOFORM F"/>
    <property type="match status" value="1"/>
</dbReference>
<dbReference type="SMART" id="SM00336">
    <property type="entry name" value="BBOX"/>
    <property type="match status" value="1"/>
</dbReference>
<evidence type="ECO:0000313" key="5">
    <source>
        <dbReference type="EMBL" id="KAJ3432981.1"/>
    </source>
</evidence>
<dbReference type="InterPro" id="IPR000315">
    <property type="entry name" value="Znf_B-box"/>
</dbReference>
<dbReference type="Pfam" id="PF00643">
    <property type="entry name" value="zf-B_box"/>
    <property type="match status" value="1"/>
</dbReference>
<name>A0AAV7YVZ4_9EUKA</name>
<gene>
    <name evidence="5" type="ORF">M0812_21928</name>
</gene>
<protein>
    <recommendedName>
        <fullName evidence="4">B box-type domain-containing protein</fullName>
    </recommendedName>
</protein>
<dbReference type="Gene3D" id="2.60.40.10">
    <property type="entry name" value="Immunoglobulins"/>
    <property type="match status" value="1"/>
</dbReference>
<comment type="caution">
    <text evidence="5">The sequence shown here is derived from an EMBL/GenBank/DDBJ whole genome shotgun (WGS) entry which is preliminary data.</text>
</comment>
<dbReference type="InterPro" id="IPR017868">
    <property type="entry name" value="Filamin/ABP280_repeat-like"/>
</dbReference>
<dbReference type="CDD" id="cd19757">
    <property type="entry name" value="Bbox1"/>
    <property type="match status" value="1"/>
</dbReference>
<evidence type="ECO:0000313" key="6">
    <source>
        <dbReference type="Proteomes" id="UP001146793"/>
    </source>
</evidence>
<dbReference type="PROSITE" id="PS50194">
    <property type="entry name" value="FILAMIN_REPEAT"/>
    <property type="match status" value="1"/>
</dbReference>
<reference evidence="5" key="1">
    <citation type="submission" date="2022-08" db="EMBL/GenBank/DDBJ databases">
        <title>Novel sulphate-reducing endosymbionts in the free-living metamonad Anaeramoeba.</title>
        <authorList>
            <person name="Jerlstrom-Hultqvist J."/>
            <person name="Cepicka I."/>
            <person name="Gallot-Lavallee L."/>
            <person name="Salas-Leiva D."/>
            <person name="Curtis B.A."/>
            <person name="Zahonova K."/>
            <person name="Pipaliya S."/>
            <person name="Dacks J."/>
            <person name="Roger A.J."/>
        </authorList>
    </citation>
    <scope>NUCLEOTIDE SEQUENCE</scope>
    <source>
        <strain evidence="5">Busselton2</strain>
    </source>
</reference>
<evidence type="ECO:0000259" key="4">
    <source>
        <dbReference type="PROSITE" id="PS50119"/>
    </source>
</evidence>
<evidence type="ECO:0000256" key="1">
    <source>
        <dbReference type="PROSITE-ProRule" id="PRU00024"/>
    </source>
</evidence>
<organism evidence="5 6">
    <name type="scientific">Anaeramoeba flamelloides</name>
    <dbReference type="NCBI Taxonomy" id="1746091"/>
    <lineage>
        <taxon>Eukaryota</taxon>
        <taxon>Metamonada</taxon>
        <taxon>Anaeramoebidae</taxon>
        <taxon>Anaeramoeba</taxon>
    </lineage>
</organism>
<dbReference type="EMBL" id="JANTQA010000047">
    <property type="protein sequence ID" value="KAJ3432981.1"/>
    <property type="molecule type" value="Genomic_DNA"/>
</dbReference>
<keyword evidence="1" id="KW-0479">Metal-binding</keyword>
<dbReference type="Proteomes" id="UP001146793">
    <property type="component" value="Unassembled WGS sequence"/>
</dbReference>